<dbReference type="SUPFAM" id="SSF54786">
    <property type="entry name" value="YcfA/nrd intein domain"/>
    <property type="match status" value="1"/>
</dbReference>
<keyword evidence="5" id="KW-0378">Hydrolase</keyword>
<dbReference type="RefSeq" id="WP_064024248.1">
    <property type="nucleotide sequence ID" value="NZ_CP023669.1"/>
</dbReference>
<dbReference type="EMBL" id="LUUL01000015">
    <property type="protein sequence ID" value="OAI30063.1"/>
    <property type="molecule type" value="Genomic_DNA"/>
</dbReference>
<dbReference type="InterPro" id="IPR012933">
    <property type="entry name" value="HicA_mRNA_interferase"/>
</dbReference>
<dbReference type="Gene3D" id="3.30.920.30">
    <property type="entry name" value="Hypothetical protein"/>
    <property type="match status" value="1"/>
</dbReference>
<evidence type="ECO:0000256" key="7">
    <source>
        <dbReference type="ARBA" id="ARBA00023016"/>
    </source>
</evidence>
<reference evidence="8 9" key="1">
    <citation type="submission" date="2016-03" db="EMBL/GenBank/DDBJ databases">
        <authorList>
            <person name="Heylen K."/>
            <person name="De Vos P."/>
            <person name="Vekeman B."/>
        </authorList>
    </citation>
    <scope>NUCLEOTIDE SEQUENCE [LARGE SCALE GENOMIC DNA]</scope>
    <source>
        <strain evidence="8 9">R-49807</strain>
    </source>
</reference>
<evidence type="ECO:0000256" key="3">
    <source>
        <dbReference type="ARBA" id="ARBA00022722"/>
    </source>
</evidence>
<dbReference type="KEGG" id="mko:MKLM6_2305"/>
<evidence type="ECO:0000256" key="1">
    <source>
        <dbReference type="ARBA" id="ARBA00006620"/>
    </source>
</evidence>
<name>A0A291IK07_9GAMM</name>
<dbReference type="InterPro" id="IPR038570">
    <property type="entry name" value="HicA_sf"/>
</dbReference>
<dbReference type="Pfam" id="PF07927">
    <property type="entry name" value="HicA_toxin"/>
    <property type="match status" value="1"/>
</dbReference>
<dbReference type="GO" id="GO:0004519">
    <property type="term" value="F:endonuclease activity"/>
    <property type="evidence" value="ECO:0007669"/>
    <property type="project" value="UniProtKB-KW"/>
</dbReference>
<proteinExistence type="inferred from homology"/>
<gene>
    <name evidence="8" type="ORF">A1356_22495</name>
</gene>
<keyword evidence="6" id="KW-0694">RNA-binding</keyword>
<sequence>MNGKQVIAILKAEGWQLARIEGSHHIMEKPGFPRAVPVPVHGSKDIGIGLLKAIEKQTGVKLK</sequence>
<evidence type="ECO:0000256" key="4">
    <source>
        <dbReference type="ARBA" id="ARBA00022759"/>
    </source>
</evidence>
<keyword evidence="9" id="KW-1185">Reference proteome</keyword>
<keyword evidence="2" id="KW-1277">Toxin-antitoxin system</keyword>
<keyword evidence="3" id="KW-0540">Nuclease</keyword>
<evidence type="ECO:0000256" key="6">
    <source>
        <dbReference type="ARBA" id="ARBA00022884"/>
    </source>
</evidence>
<keyword evidence="7" id="KW-0346">Stress response</keyword>
<evidence type="ECO:0000313" key="9">
    <source>
        <dbReference type="Proteomes" id="UP000077734"/>
    </source>
</evidence>
<evidence type="ECO:0000256" key="5">
    <source>
        <dbReference type="ARBA" id="ARBA00022801"/>
    </source>
</evidence>
<comment type="caution">
    <text evidence="8">The sequence shown here is derived from an EMBL/GenBank/DDBJ whole genome shotgun (WGS) entry which is preliminary data.</text>
</comment>
<comment type="similarity">
    <text evidence="1">Belongs to the HicA mRNA interferase family.</text>
</comment>
<keyword evidence="4" id="KW-0255">Endonuclease</keyword>
<accession>A0A291IK07</accession>
<evidence type="ECO:0000256" key="2">
    <source>
        <dbReference type="ARBA" id="ARBA00022649"/>
    </source>
</evidence>
<evidence type="ECO:0000313" key="8">
    <source>
        <dbReference type="EMBL" id="OAI30063.1"/>
    </source>
</evidence>
<dbReference type="GO" id="GO:0003729">
    <property type="term" value="F:mRNA binding"/>
    <property type="evidence" value="ECO:0007669"/>
    <property type="project" value="InterPro"/>
</dbReference>
<dbReference type="PANTHER" id="PTHR34873:SF3">
    <property type="entry name" value="ADDICTION MODULE TOXIN, HICA FAMILY"/>
    <property type="match status" value="1"/>
</dbReference>
<dbReference type="AlphaFoldDB" id="A0A291IK07"/>
<organism evidence="8 9">
    <name type="scientific">Methylomonas koyamae</name>
    <dbReference type="NCBI Taxonomy" id="702114"/>
    <lineage>
        <taxon>Bacteria</taxon>
        <taxon>Pseudomonadati</taxon>
        <taxon>Pseudomonadota</taxon>
        <taxon>Gammaproteobacteria</taxon>
        <taxon>Methylococcales</taxon>
        <taxon>Methylococcaceae</taxon>
        <taxon>Methylomonas</taxon>
    </lineage>
</organism>
<dbReference type="GO" id="GO:0016787">
    <property type="term" value="F:hydrolase activity"/>
    <property type="evidence" value="ECO:0007669"/>
    <property type="project" value="UniProtKB-KW"/>
</dbReference>
<dbReference type="PANTHER" id="PTHR34873">
    <property type="entry name" value="SSR1766 PROTEIN"/>
    <property type="match status" value="1"/>
</dbReference>
<protein>
    <submittedName>
        <fullName evidence="8">Uncharacterized protein</fullName>
    </submittedName>
</protein>
<dbReference type="Proteomes" id="UP000077734">
    <property type="component" value="Unassembled WGS sequence"/>
</dbReference>